<dbReference type="EMBL" id="BARU01019348">
    <property type="protein sequence ID" value="GAH51644.1"/>
    <property type="molecule type" value="Genomic_DNA"/>
</dbReference>
<reference evidence="1" key="1">
    <citation type="journal article" date="2014" name="Front. Microbiol.">
        <title>High frequency of phylogenetically diverse reductive dehalogenase-homologous genes in deep subseafloor sedimentary metagenomes.</title>
        <authorList>
            <person name="Kawai M."/>
            <person name="Futagami T."/>
            <person name="Toyoda A."/>
            <person name="Takaki Y."/>
            <person name="Nishi S."/>
            <person name="Hori S."/>
            <person name="Arai W."/>
            <person name="Tsubouchi T."/>
            <person name="Morono Y."/>
            <person name="Uchiyama I."/>
            <person name="Ito T."/>
            <person name="Fujiyama A."/>
            <person name="Inagaki F."/>
            <person name="Takami H."/>
        </authorList>
    </citation>
    <scope>NUCLEOTIDE SEQUENCE</scope>
    <source>
        <strain evidence="1">Expedition CK06-06</strain>
    </source>
</reference>
<organism evidence="1">
    <name type="scientific">marine sediment metagenome</name>
    <dbReference type="NCBI Taxonomy" id="412755"/>
    <lineage>
        <taxon>unclassified sequences</taxon>
        <taxon>metagenomes</taxon>
        <taxon>ecological metagenomes</taxon>
    </lineage>
</organism>
<accession>X1HCS5</accession>
<sequence length="192" mass="22266">MKNHSSFSRRNFISAASVLALGGTMMSFKKTPNLLPIPKTDKRRLWDEFTREEKKLIENSRMAKRIVEIEGRSCAEKVLLASLRLFGKPDELVCFAASFGGGIQHYDLCGMLTGGFMSIGLAAEVLYKDKDERSAFVKDATREYWEWWEENAPCHCYELRPKYTWDSENYNRMLQRVALKLEDMLKPKVRHT</sequence>
<comment type="caution">
    <text evidence="1">The sequence shown here is derived from an EMBL/GenBank/DDBJ whole genome shotgun (WGS) entry which is preliminary data.</text>
</comment>
<name>X1HCS5_9ZZZZ</name>
<dbReference type="InterPro" id="IPR010181">
    <property type="entry name" value="CGCAxxGCC_motif"/>
</dbReference>
<proteinExistence type="predicted"/>
<evidence type="ECO:0008006" key="2">
    <source>
        <dbReference type="Google" id="ProtNLM"/>
    </source>
</evidence>
<dbReference type="AlphaFoldDB" id="X1HCS5"/>
<evidence type="ECO:0000313" key="1">
    <source>
        <dbReference type="EMBL" id="GAH51644.1"/>
    </source>
</evidence>
<dbReference type="Pfam" id="PF09719">
    <property type="entry name" value="C_GCAxxG_C_C"/>
    <property type="match status" value="1"/>
</dbReference>
<protein>
    <recommendedName>
        <fullName evidence="2">C_GCAxxG_C_C family protein</fullName>
    </recommendedName>
</protein>
<gene>
    <name evidence="1" type="ORF">S03H2_31866</name>
</gene>